<reference evidence="9 10" key="1">
    <citation type="submission" date="2019-10" db="EMBL/GenBank/DDBJ databases">
        <title>Georgenia wutianyii sp. nov. and Georgenia yuyongxinii sp. nov. isolated from plateau pika (Ochotona curzoniae) in the Qinghai-Tibet plateau of China.</title>
        <authorList>
            <person name="Tian Z."/>
        </authorList>
    </citation>
    <scope>NUCLEOTIDE SEQUENCE [LARGE SCALE GENOMIC DNA]</scope>
    <source>
        <strain evidence="9 10">JCM 19765</strain>
    </source>
</reference>
<proteinExistence type="inferred from homology"/>
<feature type="chain" id="PRO_5039006688" evidence="8">
    <location>
        <begin position="24"/>
        <end position="413"/>
    </location>
</feature>
<evidence type="ECO:0000256" key="7">
    <source>
        <dbReference type="ARBA" id="ARBA00023288"/>
    </source>
</evidence>
<dbReference type="EMBL" id="WHPC01000002">
    <property type="protein sequence ID" value="MPV35662.1"/>
    <property type="molecule type" value="Genomic_DNA"/>
</dbReference>
<keyword evidence="7" id="KW-0449">Lipoprotein</keyword>
<gene>
    <name evidence="9" type="ORF">GB881_01120</name>
</gene>
<dbReference type="PROSITE" id="PS51257">
    <property type="entry name" value="PROKAR_LIPOPROTEIN"/>
    <property type="match status" value="1"/>
</dbReference>
<dbReference type="PANTHER" id="PTHR43649:SF33">
    <property type="entry name" value="POLYGALACTURONAN_RHAMNOGALACTURONAN-BINDING PROTEIN YTCQ"/>
    <property type="match status" value="1"/>
</dbReference>
<comment type="caution">
    <text evidence="9">The sequence shown here is derived from an EMBL/GenBank/DDBJ whole genome shotgun (WGS) entry which is preliminary data.</text>
</comment>
<dbReference type="SUPFAM" id="SSF53850">
    <property type="entry name" value="Periplasmic binding protein-like II"/>
    <property type="match status" value="1"/>
</dbReference>
<evidence type="ECO:0000256" key="4">
    <source>
        <dbReference type="ARBA" id="ARBA00022729"/>
    </source>
</evidence>
<keyword evidence="3" id="KW-1003">Cell membrane</keyword>
<dbReference type="InterPro" id="IPR050490">
    <property type="entry name" value="Bact_solute-bd_prot1"/>
</dbReference>
<accession>A0A6N7EBA4</accession>
<dbReference type="GO" id="GO:0055085">
    <property type="term" value="P:transmembrane transport"/>
    <property type="evidence" value="ECO:0007669"/>
    <property type="project" value="InterPro"/>
</dbReference>
<dbReference type="PANTHER" id="PTHR43649">
    <property type="entry name" value="ARABINOSE-BINDING PROTEIN-RELATED"/>
    <property type="match status" value="1"/>
</dbReference>
<keyword evidence="5" id="KW-0472">Membrane</keyword>
<feature type="signal peptide" evidence="8">
    <location>
        <begin position="1"/>
        <end position="23"/>
    </location>
</feature>
<evidence type="ECO:0000256" key="6">
    <source>
        <dbReference type="ARBA" id="ARBA00023139"/>
    </source>
</evidence>
<sequence length="413" mass="45154">MRRSARAATVAATLLAAAACSTAGGEGVVELEFFQFKAEAFATFNGLVEEFNAAHPDIRVMQNQVPDSETAIRTRLVREDLPDVMTLNGNATFGEIASAGVLYDFSDEAVLGDVSPAILEILTDLGRFEEQVNGIPFASNANAFIYNKEIFAEHGLEPPQTWSDFLTLVEELEAAGVQPYTLTLVDAWTTMPYFNQLAANLMPEDFFDELAEDQTSFQEAFPPVAEAMLAITDRANPDAAGLGYDDGNRVFANGESAILMHGSYVLPAVLALNPDLDLGSFVLPATDDPDETLLVSGVDVVVTMGANPQHEEEALEFIRFLMEPENIQRYVDEQSAVPTLEGLEPSDPTVAEIFPFFEQERVTSYVDHSIPPAVNLQPLTQAFLLSGNADRWLRELDEEWDKVAARSSFGTEP</sequence>
<dbReference type="InterPro" id="IPR006061">
    <property type="entry name" value="SBP_1_CS"/>
</dbReference>
<evidence type="ECO:0000313" key="10">
    <source>
        <dbReference type="Proteomes" id="UP000437709"/>
    </source>
</evidence>
<comment type="similarity">
    <text evidence="1">Belongs to the bacterial solute-binding protein 1 family.</text>
</comment>
<dbReference type="Pfam" id="PF01547">
    <property type="entry name" value="SBP_bac_1"/>
    <property type="match status" value="1"/>
</dbReference>
<keyword evidence="2" id="KW-0813">Transport</keyword>
<organism evidence="9 10">
    <name type="scientific">Georgenia subflava</name>
    <dbReference type="NCBI Taxonomy" id="1622177"/>
    <lineage>
        <taxon>Bacteria</taxon>
        <taxon>Bacillati</taxon>
        <taxon>Actinomycetota</taxon>
        <taxon>Actinomycetes</taxon>
        <taxon>Micrococcales</taxon>
        <taxon>Bogoriellaceae</taxon>
        <taxon>Georgenia</taxon>
    </lineage>
</organism>
<evidence type="ECO:0000256" key="3">
    <source>
        <dbReference type="ARBA" id="ARBA00022475"/>
    </source>
</evidence>
<dbReference type="Gene3D" id="3.40.190.10">
    <property type="entry name" value="Periplasmic binding protein-like II"/>
    <property type="match status" value="2"/>
</dbReference>
<evidence type="ECO:0000256" key="8">
    <source>
        <dbReference type="SAM" id="SignalP"/>
    </source>
</evidence>
<dbReference type="Proteomes" id="UP000437709">
    <property type="component" value="Unassembled WGS sequence"/>
</dbReference>
<protein>
    <submittedName>
        <fullName evidence="9">Extracellular solute-binding protein</fullName>
    </submittedName>
</protein>
<name>A0A6N7EBA4_9MICO</name>
<dbReference type="AlphaFoldDB" id="A0A6N7EBA4"/>
<dbReference type="InterPro" id="IPR006059">
    <property type="entry name" value="SBP"/>
</dbReference>
<evidence type="ECO:0000256" key="1">
    <source>
        <dbReference type="ARBA" id="ARBA00008520"/>
    </source>
</evidence>
<dbReference type="PROSITE" id="PS01037">
    <property type="entry name" value="SBP_BACTERIAL_1"/>
    <property type="match status" value="1"/>
</dbReference>
<dbReference type="OrthoDB" id="8478044at2"/>
<keyword evidence="10" id="KW-1185">Reference proteome</keyword>
<keyword evidence="4 8" id="KW-0732">Signal</keyword>
<keyword evidence="6" id="KW-0564">Palmitate</keyword>
<evidence type="ECO:0000256" key="2">
    <source>
        <dbReference type="ARBA" id="ARBA00022448"/>
    </source>
</evidence>
<evidence type="ECO:0000313" key="9">
    <source>
        <dbReference type="EMBL" id="MPV35662.1"/>
    </source>
</evidence>
<evidence type="ECO:0000256" key="5">
    <source>
        <dbReference type="ARBA" id="ARBA00023136"/>
    </source>
</evidence>